<evidence type="ECO:0000313" key="3">
    <source>
        <dbReference type="Proteomes" id="UP000237755"/>
    </source>
</evidence>
<organism evidence="2 3">
    <name type="scientific">Microterricola pindariensis</name>
    <dbReference type="NCBI Taxonomy" id="478010"/>
    <lineage>
        <taxon>Bacteria</taxon>
        <taxon>Bacillati</taxon>
        <taxon>Actinomycetota</taxon>
        <taxon>Actinomycetes</taxon>
        <taxon>Micrococcales</taxon>
        <taxon>Microbacteriaceae</taxon>
        <taxon>Microterricola</taxon>
    </lineage>
</organism>
<gene>
    <name evidence="2" type="ORF">GY24_04925</name>
</gene>
<comment type="caution">
    <text evidence="2">The sequence shown here is derived from an EMBL/GenBank/DDBJ whole genome shotgun (WGS) entry which is preliminary data.</text>
</comment>
<keyword evidence="3" id="KW-1185">Reference proteome</keyword>
<dbReference type="Pfam" id="PF19736">
    <property type="entry name" value="DUF6226"/>
    <property type="match status" value="1"/>
</dbReference>
<feature type="compositionally biased region" description="Pro residues" evidence="1">
    <location>
        <begin position="1"/>
        <end position="12"/>
    </location>
</feature>
<dbReference type="EMBL" id="MPZN01000010">
    <property type="protein sequence ID" value="PPL19688.1"/>
    <property type="molecule type" value="Genomic_DNA"/>
</dbReference>
<evidence type="ECO:0000313" key="2">
    <source>
        <dbReference type="EMBL" id="PPL19688.1"/>
    </source>
</evidence>
<feature type="region of interest" description="Disordered" evidence="1">
    <location>
        <begin position="1"/>
        <end position="53"/>
    </location>
</feature>
<accession>A0ABX5AZ17</accession>
<dbReference type="Proteomes" id="UP000237755">
    <property type="component" value="Unassembled WGS sequence"/>
</dbReference>
<reference evidence="2 3" key="1">
    <citation type="journal article" date="2008" name="Int. J. Syst. Evol. Microbiol.">
        <title>Leifsonia pindariensis sp. nov., isolated from the Pindari glacier of the Indian Himalayas, and emended description of the genus Leifsonia.</title>
        <authorList>
            <person name="Reddy G.S."/>
            <person name="Prabagaran S.R."/>
            <person name="Shivaji S."/>
        </authorList>
    </citation>
    <scope>NUCLEOTIDE SEQUENCE [LARGE SCALE GENOMIC DNA]</scope>
    <source>
        <strain evidence="2 3">PON 10</strain>
    </source>
</reference>
<protein>
    <submittedName>
        <fullName evidence="2">Uncharacterized protein</fullName>
    </submittedName>
</protein>
<sequence length="241" mass="25145">MRAWPAPQPAPSGAPRYTRPALPASDYSDAAGQPIPYGNRWGADGPDPDSYSRVSHPERFAGLHTVANALIDYLEQAYAVSVWRESAVPDAPGGGFDPPLLHAQDDVVEVVRVVPESPDAASLSFAFTAFPGVFVEAGVLHTFPHPICGCDACDDTAEAQAVELEELVLAVVNGAYTEELGSGPGAEVSHSLVFFDENGAQTGSRSGSGGAPTTVSAERLAAASATLAALPHGWRAWPRRG</sequence>
<evidence type="ECO:0000256" key="1">
    <source>
        <dbReference type="SAM" id="MobiDB-lite"/>
    </source>
</evidence>
<name>A0ABX5AZ17_9MICO</name>
<proteinExistence type="predicted"/>
<dbReference type="InterPro" id="IPR045773">
    <property type="entry name" value="DUF6226"/>
</dbReference>